<gene>
    <name evidence="8" type="primary">Contig6109.g6531</name>
    <name evidence="8" type="ORF">STYLEM_7651</name>
</gene>
<evidence type="ECO:0000256" key="3">
    <source>
        <dbReference type="ARBA" id="ARBA00022771"/>
    </source>
</evidence>
<dbReference type="OrthoDB" id="312601at2759"/>
<feature type="region of interest" description="Disordered" evidence="6">
    <location>
        <begin position="345"/>
        <end position="372"/>
    </location>
</feature>
<dbReference type="PANTHER" id="PTHR12547">
    <property type="entry name" value="CCCH ZINC FINGER/TIS11-RELATED"/>
    <property type="match status" value="1"/>
</dbReference>
<dbReference type="InterPro" id="IPR045877">
    <property type="entry name" value="ZFP36-like"/>
</dbReference>
<reference evidence="8 9" key="1">
    <citation type="submission" date="2014-06" db="EMBL/GenBank/DDBJ databases">
        <authorList>
            <person name="Swart Estienne"/>
        </authorList>
    </citation>
    <scope>NUCLEOTIDE SEQUENCE [LARGE SCALE GENOMIC DNA]</scope>
    <source>
        <strain evidence="8 9">130c</strain>
    </source>
</reference>
<evidence type="ECO:0000259" key="7">
    <source>
        <dbReference type="PROSITE" id="PS50103"/>
    </source>
</evidence>
<dbReference type="FunFam" id="4.10.1000.10:FF:000001">
    <property type="entry name" value="zinc finger CCCH domain-containing protein 15-like"/>
    <property type="match status" value="1"/>
</dbReference>
<name>A0A078A8S2_STYLE</name>
<keyword evidence="4 5" id="KW-0862">Zinc</keyword>
<dbReference type="Proteomes" id="UP000039865">
    <property type="component" value="Unassembled WGS sequence"/>
</dbReference>
<keyword evidence="3 5" id="KW-0863">Zinc-finger</keyword>
<evidence type="ECO:0000256" key="1">
    <source>
        <dbReference type="ARBA" id="ARBA00022723"/>
    </source>
</evidence>
<keyword evidence="2" id="KW-0677">Repeat</keyword>
<evidence type="ECO:0000256" key="6">
    <source>
        <dbReference type="SAM" id="MobiDB-lite"/>
    </source>
</evidence>
<evidence type="ECO:0000313" key="9">
    <source>
        <dbReference type="Proteomes" id="UP000039865"/>
    </source>
</evidence>
<dbReference type="GO" id="GO:0008270">
    <property type="term" value="F:zinc ion binding"/>
    <property type="evidence" value="ECO:0007669"/>
    <property type="project" value="UniProtKB-KW"/>
</dbReference>
<dbReference type="PROSITE" id="PS50103">
    <property type="entry name" value="ZF_C3H1"/>
    <property type="match status" value="2"/>
</dbReference>
<evidence type="ECO:0000313" key="8">
    <source>
        <dbReference type="EMBL" id="CDW78670.1"/>
    </source>
</evidence>
<evidence type="ECO:0000256" key="4">
    <source>
        <dbReference type="ARBA" id="ARBA00022833"/>
    </source>
</evidence>
<dbReference type="InterPro" id="IPR036855">
    <property type="entry name" value="Znf_CCCH_sf"/>
</dbReference>
<feature type="zinc finger region" description="C3H1-type" evidence="5">
    <location>
        <begin position="242"/>
        <end position="270"/>
    </location>
</feature>
<accession>A0A078A8S2</accession>
<feature type="compositionally biased region" description="Polar residues" evidence="6">
    <location>
        <begin position="208"/>
        <end position="224"/>
    </location>
</feature>
<dbReference type="Gene3D" id="4.10.1000.10">
    <property type="entry name" value="Zinc finger, CCCH-type"/>
    <property type="match status" value="2"/>
</dbReference>
<dbReference type="Pfam" id="PF00642">
    <property type="entry name" value="zf-CCCH"/>
    <property type="match status" value="2"/>
</dbReference>
<dbReference type="SMART" id="SM00356">
    <property type="entry name" value="ZnF_C3H1"/>
    <property type="match status" value="2"/>
</dbReference>
<dbReference type="EMBL" id="CCKQ01007314">
    <property type="protein sequence ID" value="CDW78670.1"/>
    <property type="molecule type" value="Genomic_DNA"/>
</dbReference>
<feature type="zinc finger region" description="C3H1-type" evidence="5">
    <location>
        <begin position="281"/>
        <end position="309"/>
    </location>
</feature>
<feature type="domain" description="C3H1-type" evidence="7">
    <location>
        <begin position="242"/>
        <end position="270"/>
    </location>
</feature>
<feature type="domain" description="C3H1-type" evidence="7">
    <location>
        <begin position="281"/>
        <end position="309"/>
    </location>
</feature>
<feature type="compositionally biased region" description="Polar residues" evidence="6">
    <location>
        <begin position="437"/>
        <end position="446"/>
    </location>
</feature>
<protein>
    <submittedName>
        <fullName evidence="8">Zinc finger protein</fullName>
    </submittedName>
</protein>
<dbReference type="SUPFAM" id="SSF90229">
    <property type="entry name" value="CCCH zinc finger"/>
    <property type="match status" value="2"/>
</dbReference>
<sequence>MQHNLQDFLRLSTHWIHSSQSLIKNISKREIITQNFNELYSQENFEQFYCHTQRDRKISKNRILSVQDTSGKVAESQYDIESSLDQLELQSIKEINQEVEKMLDSDYFENQHDQISDKDQHLNPKQKSEMDEYQKVVIVNQNKKLNLVISTGLSGETESHPNQSHSLSYSSNLFDFKPSKGVIQQNAYAPRFSFDAQDYYKKQEENLGDQSQTQKSSLSVHNFQPNSQADDVSNYQWGFKTKYKTEICRNWELYGYCEFSQSCSFAHGEHELQRKQHVPQNYKTKLCKQYHEHLYCPYGMRCQFLHSEAKSEQKIDIAYTQKLVENAQLINQIIQQQSQSLIANSNKKNEPNIGTISNKSSSKKTKDPLEGVFGKGKRLPVFTVITFNNKDQAKKSKGKKQNAGSSTSNGKKVHKFGKQHSEKITNAKNLEPILFPSTPSTQISLKRSNKKKMILNKEELQNAL</sequence>
<feature type="region of interest" description="Disordered" evidence="6">
    <location>
        <begin position="390"/>
        <end position="464"/>
    </location>
</feature>
<keyword evidence="1 5" id="KW-0479">Metal-binding</keyword>
<feature type="region of interest" description="Disordered" evidence="6">
    <location>
        <begin position="205"/>
        <end position="224"/>
    </location>
</feature>
<proteinExistence type="predicted"/>
<dbReference type="GO" id="GO:0003729">
    <property type="term" value="F:mRNA binding"/>
    <property type="evidence" value="ECO:0007669"/>
    <property type="project" value="InterPro"/>
</dbReference>
<dbReference type="PANTHER" id="PTHR12547:SF18">
    <property type="entry name" value="PROTEIN TIS11"/>
    <property type="match status" value="1"/>
</dbReference>
<evidence type="ECO:0000256" key="2">
    <source>
        <dbReference type="ARBA" id="ARBA00022737"/>
    </source>
</evidence>
<keyword evidence="9" id="KW-1185">Reference proteome</keyword>
<dbReference type="InParanoid" id="A0A078A8S2"/>
<evidence type="ECO:0000256" key="5">
    <source>
        <dbReference type="PROSITE-ProRule" id="PRU00723"/>
    </source>
</evidence>
<organism evidence="8 9">
    <name type="scientific">Stylonychia lemnae</name>
    <name type="common">Ciliate</name>
    <dbReference type="NCBI Taxonomy" id="5949"/>
    <lineage>
        <taxon>Eukaryota</taxon>
        <taxon>Sar</taxon>
        <taxon>Alveolata</taxon>
        <taxon>Ciliophora</taxon>
        <taxon>Intramacronucleata</taxon>
        <taxon>Spirotrichea</taxon>
        <taxon>Stichotrichia</taxon>
        <taxon>Sporadotrichida</taxon>
        <taxon>Oxytrichidae</taxon>
        <taxon>Stylonychinae</taxon>
        <taxon>Stylonychia</taxon>
    </lineage>
</organism>
<dbReference type="InterPro" id="IPR000571">
    <property type="entry name" value="Znf_CCCH"/>
</dbReference>
<dbReference type="AlphaFoldDB" id="A0A078A8S2"/>
<feature type="compositionally biased region" description="Basic and acidic residues" evidence="6">
    <location>
        <begin position="455"/>
        <end position="464"/>
    </location>
</feature>